<feature type="compositionally biased region" description="Gly residues" evidence="1">
    <location>
        <begin position="18"/>
        <end position="38"/>
    </location>
</feature>
<dbReference type="Proteomes" id="UP001362999">
    <property type="component" value="Unassembled WGS sequence"/>
</dbReference>
<evidence type="ECO:0000256" key="1">
    <source>
        <dbReference type="SAM" id="MobiDB-lite"/>
    </source>
</evidence>
<evidence type="ECO:0000313" key="3">
    <source>
        <dbReference type="Proteomes" id="UP001362999"/>
    </source>
</evidence>
<dbReference type="EMBL" id="JAWWNJ010000001">
    <property type="protein sequence ID" value="KAK7065061.1"/>
    <property type="molecule type" value="Genomic_DNA"/>
</dbReference>
<feature type="region of interest" description="Disordered" evidence="1">
    <location>
        <begin position="18"/>
        <end position="43"/>
    </location>
</feature>
<comment type="caution">
    <text evidence="2">The sequence shown here is derived from an EMBL/GenBank/DDBJ whole genome shotgun (WGS) entry which is preliminary data.</text>
</comment>
<gene>
    <name evidence="2" type="ORF">R3P38DRAFT_2757628</name>
</gene>
<evidence type="ECO:0000313" key="2">
    <source>
        <dbReference type="EMBL" id="KAK7065061.1"/>
    </source>
</evidence>
<proteinExistence type="predicted"/>
<keyword evidence="3" id="KW-1185">Reference proteome</keyword>
<name>A0AAW0EKP5_9AGAR</name>
<feature type="region of interest" description="Disordered" evidence="1">
    <location>
        <begin position="98"/>
        <end position="117"/>
    </location>
</feature>
<organism evidence="2 3">
    <name type="scientific">Favolaschia claudopus</name>
    <dbReference type="NCBI Taxonomy" id="2862362"/>
    <lineage>
        <taxon>Eukaryota</taxon>
        <taxon>Fungi</taxon>
        <taxon>Dikarya</taxon>
        <taxon>Basidiomycota</taxon>
        <taxon>Agaricomycotina</taxon>
        <taxon>Agaricomycetes</taxon>
        <taxon>Agaricomycetidae</taxon>
        <taxon>Agaricales</taxon>
        <taxon>Marasmiineae</taxon>
        <taxon>Mycenaceae</taxon>
        <taxon>Favolaschia</taxon>
    </lineage>
</organism>
<accession>A0AAW0EKP5</accession>
<dbReference type="AlphaFoldDB" id="A0AAW0EKP5"/>
<sequence length="168" mass="17568">MLNRAELESAIFQTALGGGTGGHGGNGVTHGGSGGSGEGASMTNHINTNSLTMNNWTIGLTLDDPTSLLAGFLNIEKKSTGASDTIPSLLEEMCKPKEELKSTPEQRCQTTSGTSTAASGPNFHKWSAILKGIARKKINLSITRMSMIAVTEIGADETHSKSSCWLCV</sequence>
<reference evidence="2 3" key="1">
    <citation type="journal article" date="2024" name="J Genomics">
        <title>Draft genome sequencing and assembly of Favolaschia claudopus CIRM-BRFM 2984 isolated from oak limbs.</title>
        <authorList>
            <person name="Navarro D."/>
            <person name="Drula E."/>
            <person name="Chaduli D."/>
            <person name="Cazenave R."/>
            <person name="Ahrendt S."/>
            <person name="Wang J."/>
            <person name="Lipzen A."/>
            <person name="Daum C."/>
            <person name="Barry K."/>
            <person name="Grigoriev I.V."/>
            <person name="Favel A."/>
            <person name="Rosso M.N."/>
            <person name="Martin F."/>
        </authorList>
    </citation>
    <scope>NUCLEOTIDE SEQUENCE [LARGE SCALE GENOMIC DNA]</scope>
    <source>
        <strain evidence="2 3">CIRM-BRFM 2984</strain>
    </source>
</reference>
<protein>
    <submittedName>
        <fullName evidence="2">Uncharacterized protein</fullName>
    </submittedName>
</protein>